<name>A0A518CRI9_9PLAN</name>
<dbReference type="OrthoDB" id="292474at2"/>
<sequence>MVIRFRCFHCQHLFGIDEEAADTDLDCPACGHTLHVPRRDGFSSPSRITHPARDQKLLAACETLAHQPQTSVKPPRPTTKPSLKQALQLLSQVPPSKSALSEPLRKAEQPARQAPVHSRVRRWVGIAFIYLTTMALGYYGGINVEERTPANLLPPALAEVAVPNRVLQQKKQLNVEPVEVSGRIRYRAESGQFQADAGAMLFLFPESNSNSSLLSGELLSLNEDNIAEASIRQQLLEMGGALAVTDSEGGYVFTVKEPGNYHALILSEETDRTGPKSLPPEWHETLSQYLAAPEKLAVERRVHLQLIEIKPGQSRVFDVDLERS</sequence>
<dbReference type="KEGG" id="plon:Pla110_35930"/>
<keyword evidence="1" id="KW-1133">Transmembrane helix</keyword>
<dbReference type="RefSeq" id="WP_144997532.1">
    <property type="nucleotide sequence ID" value="NZ_CP036281.1"/>
</dbReference>
<keyword evidence="1" id="KW-0472">Membrane</keyword>
<dbReference type="Proteomes" id="UP000317178">
    <property type="component" value="Chromosome"/>
</dbReference>
<feature type="transmembrane region" description="Helical" evidence="1">
    <location>
        <begin position="123"/>
        <end position="141"/>
    </location>
</feature>
<keyword evidence="1" id="KW-0812">Transmembrane</keyword>
<proteinExistence type="predicted"/>
<keyword evidence="3" id="KW-1185">Reference proteome</keyword>
<organism evidence="2 3">
    <name type="scientific">Polystyrenella longa</name>
    <dbReference type="NCBI Taxonomy" id="2528007"/>
    <lineage>
        <taxon>Bacteria</taxon>
        <taxon>Pseudomonadati</taxon>
        <taxon>Planctomycetota</taxon>
        <taxon>Planctomycetia</taxon>
        <taxon>Planctomycetales</taxon>
        <taxon>Planctomycetaceae</taxon>
        <taxon>Polystyrenella</taxon>
    </lineage>
</organism>
<dbReference type="EMBL" id="CP036281">
    <property type="protein sequence ID" value="QDU81842.1"/>
    <property type="molecule type" value="Genomic_DNA"/>
</dbReference>
<evidence type="ECO:0000256" key="1">
    <source>
        <dbReference type="SAM" id="Phobius"/>
    </source>
</evidence>
<protein>
    <submittedName>
        <fullName evidence="2">Uncharacterized protein</fullName>
    </submittedName>
</protein>
<gene>
    <name evidence="2" type="ORF">Pla110_35930</name>
</gene>
<evidence type="ECO:0000313" key="2">
    <source>
        <dbReference type="EMBL" id="QDU81842.1"/>
    </source>
</evidence>
<evidence type="ECO:0000313" key="3">
    <source>
        <dbReference type="Proteomes" id="UP000317178"/>
    </source>
</evidence>
<accession>A0A518CRI9</accession>
<dbReference type="AlphaFoldDB" id="A0A518CRI9"/>
<reference evidence="2 3" key="1">
    <citation type="submission" date="2019-02" db="EMBL/GenBank/DDBJ databases">
        <title>Deep-cultivation of Planctomycetes and their phenomic and genomic characterization uncovers novel biology.</title>
        <authorList>
            <person name="Wiegand S."/>
            <person name="Jogler M."/>
            <person name="Boedeker C."/>
            <person name="Pinto D."/>
            <person name="Vollmers J."/>
            <person name="Rivas-Marin E."/>
            <person name="Kohn T."/>
            <person name="Peeters S.H."/>
            <person name="Heuer A."/>
            <person name="Rast P."/>
            <person name="Oberbeckmann S."/>
            <person name="Bunk B."/>
            <person name="Jeske O."/>
            <person name="Meyerdierks A."/>
            <person name="Storesund J.E."/>
            <person name="Kallscheuer N."/>
            <person name="Luecker S."/>
            <person name="Lage O.M."/>
            <person name="Pohl T."/>
            <person name="Merkel B.J."/>
            <person name="Hornburger P."/>
            <person name="Mueller R.-W."/>
            <person name="Bruemmer F."/>
            <person name="Labrenz M."/>
            <person name="Spormann A.M."/>
            <person name="Op den Camp H."/>
            <person name="Overmann J."/>
            <person name="Amann R."/>
            <person name="Jetten M.S.M."/>
            <person name="Mascher T."/>
            <person name="Medema M.H."/>
            <person name="Devos D.P."/>
            <person name="Kaster A.-K."/>
            <person name="Ovreas L."/>
            <person name="Rohde M."/>
            <person name="Galperin M.Y."/>
            <person name="Jogler C."/>
        </authorList>
    </citation>
    <scope>NUCLEOTIDE SEQUENCE [LARGE SCALE GENOMIC DNA]</scope>
    <source>
        <strain evidence="2 3">Pla110</strain>
    </source>
</reference>